<proteinExistence type="predicted"/>
<dbReference type="EMBL" id="GGEC01034111">
    <property type="protein sequence ID" value="MBX14595.1"/>
    <property type="molecule type" value="Transcribed_RNA"/>
</dbReference>
<accession>A0A2P2L9D7</accession>
<organism evidence="1">
    <name type="scientific">Rhizophora mucronata</name>
    <name type="common">Asiatic mangrove</name>
    <dbReference type="NCBI Taxonomy" id="61149"/>
    <lineage>
        <taxon>Eukaryota</taxon>
        <taxon>Viridiplantae</taxon>
        <taxon>Streptophyta</taxon>
        <taxon>Embryophyta</taxon>
        <taxon>Tracheophyta</taxon>
        <taxon>Spermatophyta</taxon>
        <taxon>Magnoliopsida</taxon>
        <taxon>eudicotyledons</taxon>
        <taxon>Gunneridae</taxon>
        <taxon>Pentapetalae</taxon>
        <taxon>rosids</taxon>
        <taxon>fabids</taxon>
        <taxon>Malpighiales</taxon>
        <taxon>Rhizophoraceae</taxon>
        <taxon>Rhizophora</taxon>
    </lineage>
</organism>
<name>A0A2P2L9D7_RHIMU</name>
<reference evidence="1" key="1">
    <citation type="submission" date="2018-02" db="EMBL/GenBank/DDBJ databases">
        <title>Rhizophora mucronata_Transcriptome.</title>
        <authorList>
            <person name="Meera S.P."/>
            <person name="Sreeshan A."/>
            <person name="Augustine A."/>
        </authorList>
    </citation>
    <scope>NUCLEOTIDE SEQUENCE</scope>
    <source>
        <tissue evidence="1">Leaf</tissue>
    </source>
</reference>
<dbReference type="AlphaFoldDB" id="A0A2P2L9D7"/>
<sequence>MEDRMQFNQCKTVFKGFRGVGGLQTVVWQYRNNKGDSKFLVG</sequence>
<protein>
    <submittedName>
        <fullName evidence="1">Uncharacterized protein</fullName>
    </submittedName>
</protein>
<evidence type="ECO:0000313" key="1">
    <source>
        <dbReference type="EMBL" id="MBX14595.1"/>
    </source>
</evidence>